<organism evidence="4 5">
    <name type="scientific">Tetranychus urticae</name>
    <name type="common">Two-spotted spider mite</name>
    <dbReference type="NCBI Taxonomy" id="32264"/>
    <lineage>
        <taxon>Eukaryota</taxon>
        <taxon>Metazoa</taxon>
        <taxon>Ecdysozoa</taxon>
        <taxon>Arthropoda</taxon>
        <taxon>Chelicerata</taxon>
        <taxon>Arachnida</taxon>
        <taxon>Acari</taxon>
        <taxon>Acariformes</taxon>
        <taxon>Trombidiformes</taxon>
        <taxon>Prostigmata</taxon>
        <taxon>Eleutherengona</taxon>
        <taxon>Raphignathae</taxon>
        <taxon>Tetranychoidea</taxon>
        <taxon>Tetranychidae</taxon>
        <taxon>Tetranychus</taxon>
    </lineage>
</organism>
<evidence type="ECO:0000256" key="3">
    <source>
        <dbReference type="ARBA" id="ARBA00023186"/>
    </source>
</evidence>
<accession>T1KT52</accession>
<dbReference type="AlphaFoldDB" id="T1KT52"/>
<name>T1KT52_TETUR</name>
<evidence type="ECO:0000313" key="5">
    <source>
        <dbReference type="Proteomes" id="UP000015104"/>
    </source>
</evidence>
<dbReference type="GO" id="GO:0140662">
    <property type="term" value="F:ATP-dependent protein folding chaperone"/>
    <property type="evidence" value="ECO:0007669"/>
    <property type="project" value="InterPro"/>
</dbReference>
<dbReference type="InterPro" id="IPR027413">
    <property type="entry name" value="GROEL-like_equatorial_sf"/>
</dbReference>
<reference evidence="5" key="1">
    <citation type="submission" date="2011-08" db="EMBL/GenBank/DDBJ databases">
        <authorList>
            <person name="Rombauts S."/>
        </authorList>
    </citation>
    <scope>NUCLEOTIDE SEQUENCE</scope>
    <source>
        <strain evidence="5">London</strain>
    </source>
</reference>
<dbReference type="eggNOG" id="KOG0357">
    <property type="taxonomic scope" value="Eukaryota"/>
</dbReference>
<dbReference type="EnsemblMetazoa" id="tetur20g01950.1">
    <property type="protein sequence ID" value="tetur20g01950.1"/>
    <property type="gene ID" value="tetur20g01950"/>
</dbReference>
<dbReference type="Gene3D" id="1.10.560.10">
    <property type="entry name" value="GroEL-like equatorial domain"/>
    <property type="match status" value="1"/>
</dbReference>
<dbReference type="GO" id="GO:0005524">
    <property type="term" value="F:ATP binding"/>
    <property type="evidence" value="ECO:0007669"/>
    <property type="project" value="UniProtKB-KW"/>
</dbReference>
<dbReference type="PANTHER" id="PTHR11353">
    <property type="entry name" value="CHAPERONIN"/>
    <property type="match status" value="1"/>
</dbReference>
<dbReference type="Pfam" id="PF00118">
    <property type="entry name" value="Cpn60_TCP1"/>
    <property type="match status" value="1"/>
</dbReference>
<keyword evidence="2" id="KW-0067">ATP-binding</keyword>
<evidence type="ECO:0000256" key="1">
    <source>
        <dbReference type="ARBA" id="ARBA00022741"/>
    </source>
</evidence>
<keyword evidence="3" id="KW-0143">Chaperone</keyword>
<keyword evidence="1" id="KW-0547">Nucleotide-binding</keyword>
<dbReference type="InterPro" id="IPR002423">
    <property type="entry name" value="Cpn60/GroEL/TCP-1"/>
</dbReference>
<dbReference type="Proteomes" id="UP000015104">
    <property type="component" value="Unassembled WGS sequence"/>
</dbReference>
<keyword evidence="5" id="KW-1185">Reference proteome</keyword>
<sequence length="140" mass="15867">MMVSSDGDVTITNDGATILKMMDVENEIANREFQLPFLLVLAGALLAQAELLLDKGLHPIRITEGFEMAAKYAIDHLDNISDKYQVLCRRNLVNWTINEPWKAISKYFEDRKVEILTAMSLLPTITAFTSAKIRHQLPVY</sequence>
<protein>
    <recommendedName>
        <fullName evidence="6">CCT-eta</fullName>
    </recommendedName>
</protein>
<proteinExistence type="predicted"/>
<dbReference type="STRING" id="32264.T1KT52"/>
<evidence type="ECO:0008006" key="6">
    <source>
        <dbReference type="Google" id="ProtNLM"/>
    </source>
</evidence>
<reference evidence="4" key="2">
    <citation type="submission" date="2015-06" db="UniProtKB">
        <authorList>
            <consortium name="EnsemblMetazoa"/>
        </authorList>
    </citation>
    <scope>IDENTIFICATION</scope>
</reference>
<evidence type="ECO:0000313" key="4">
    <source>
        <dbReference type="EnsemblMetazoa" id="tetur20g01950.1"/>
    </source>
</evidence>
<dbReference type="SUPFAM" id="SSF48592">
    <property type="entry name" value="GroEL equatorial domain-like"/>
    <property type="match status" value="1"/>
</dbReference>
<dbReference type="EMBL" id="CAEY01000513">
    <property type="status" value="NOT_ANNOTATED_CDS"/>
    <property type="molecule type" value="Genomic_DNA"/>
</dbReference>
<dbReference type="HOGENOM" id="CLU_2443659_0_0_1"/>
<evidence type="ECO:0000256" key="2">
    <source>
        <dbReference type="ARBA" id="ARBA00022840"/>
    </source>
</evidence>
<dbReference type="InterPro" id="IPR017998">
    <property type="entry name" value="Chaperone_TCP-1"/>
</dbReference>